<keyword evidence="2" id="KW-1185">Reference proteome</keyword>
<name>A0A177B8H0_9BILA</name>
<reference evidence="1 2" key="1">
    <citation type="submission" date="2016-04" db="EMBL/GenBank/DDBJ databases">
        <title>The genome of Intoshia linei affirms orthonectids as highly simplified spiralians.</title>
        <authorList>
            <person name="Mikhailov K.V."/>
            <person name="Slusarev G.S."/>
            <person name="Nikitin M.A."/>
            <person name="Logacheva M.D."/>
            <person name="Penin A."/>
            <person name="Aleoshin V."/>
            <person name="Panchin Y.V."/>
        </authorList>
    </citation>
    <scope>NUCLEOTIDE SEQUENCE [LARGE SCALE GENOMIC DNA]</scope>
    <source>
        <strain evidence="1">Intl2013</strain>
        <tissue evidence="1">Whole animal</tissue>
    </source>
</reference>
<gene>
    <name evidence="1" type="ORF">A3Q56_02392</name>
</gene>
<evidence type="ECO:0000313" key="1">
    <source>
        <dbReference type="EMBL" id="OAF69861.1"/>
    </source>
</evidence>
<protein>
    <submittedName>
        <fullName evidence="1">Uncharacterized protein</fullName>
    </submittedName>
</protein>
<proteinExistence type="predicted"/>
<evidence type="ECO:0000313" key="2">
    <source>
        <dbReference type="Proteomes" id="UP000078046"/>
    </source>
</evidence>
<dbReference type="AlphaFoldDB" id="A0A177B8H0"/>
<organism evidence="1 2">
    <name type="scientific">Intoshia linei</name>
    <dbReference type="NCBI Taxonomy" id="1819745"/>
    <lineage>
        <taxon>Eukaryota</taxon>
        <taxon>Metazoa</taxon>
        <taxon>Spiralia</taxon>
        <taxon>Lophotrochozoa</taxon>
        <taxon>Mesozoa</taxon>
        <taxon>Orthonectida</taxon>
        <taxon>Rhopaluridae</taxon>
        <taxon>Intoshia</taxon>
    </lineage>
</organism>
<comment type="caution">
    <text evidence="1">The sequence shown here is derived from an EMBL/GenBank/DDBJ whole genome shotgun (WGS) entry which is preliminary data.</text>
</comment>
<dbReference type="Proteomes" id="UP000078046">
    <property type="component" value="Unassembled WGS sequence"/>
</dbReference>
<dbReference type="EMBL" id="LWCA01000219">
    <property type="protein sequence ID" value="OAF69861.1"/>
    <property type="molecule type" value="Genomic_DNA"/>
</dbReference>
<accession>A0A177B8H0</accession>
<dbReference type="OrthoDB" id="7465105at2759"/>
<sequence>MNSNSSNIESKKRKCMYEYNCLNAKKITNENEFMDPLEETKLYMTKFRKWNITRRCEVLHNILGELNQFEIKFIMKAIKPNFQRDFIKQLPVNVAIQIIQRIPSKYMV</sequence>